<gene>
    <name evidence="1" type="ORF">Pfra01_000200200</name>
</gene>
<sequence length="71" mass="7339">MGDQVLLNATNLPTQAVSAVGSTKLLPRLVEPFTVNRGPRPCLHAGSAIIHGHASDVLRWLAQALSPGGGC</sequence>
<name>A0A9W6WMK1_9STRA</name>
<evidence type="ECO:0000313" key="1">
    <source>
        <dbReference type="EMBL" id="GMF19385.1"/>
    </source>
</evidence>
<reference evidence="1" key="1">
    <citation type="submission" date="2023-04" db="EMBL/GenBank/DDBJ databases">
        <title>Phytophthora fragariaefolia NBRC 109709.</title>
        <authorList>
            <person name="Ichikawa N."/>
            <person name="Sato H."/>
            <person name="Tonouchi N."/>
        </authorList>
    </citation>
    <scope>NUCLEOTIDE SEQUENCE</scope>
    <source>
        <strain evidence="1">NBRC 109709</strain>
    </source>
</reference>
<proteinExistence type="predicted"/>
<dbReference type="AlphaFoldDB" id="A0A9W6WMK1"/>
<protein>
    <submittedName>
        <fullName evidence="1">Unnamed protein product</fullName>
    </submittedName>
</protein>
<accession>A0A9W6WMK1</accession>
<comment type="caution">
    <text evidence="1">The sequence shown here is derived from an EMBL/GenBank/DDBJ whole genome shotgun (WGS) entry which is preliminary data.</text>
</comment>
<keyword evidence="2" id="KW-1185">Reference proteome</keyword>
<dbReference type="EMBL" id="BSXT01000157">
    <property type="protein sequence ID" value="GMF19385.1"/>
    <property type="molecule type" value="Genomic_DNA"/>
</dbReference>
<evidence type="ECO:0000313" key="2">
    <source>
        <dbReference type="Proteomes" id="UP001165121"/>
    </source>
</evidence>
<dbReference type="Proteomes" id="UP001165121">
    <property type="component" value="Unassembled WGS sequence"/>
</dbReference>
<organism evidence="1 2">
    <name type="scientific">Phytophthora fragariaefolia</name>
    <dbReference type="NCBI Taxonomy" id="1490495"/>
    <lineage>
        <taxon>Eukaryota</taxon>
        <taxon>Sar</taxon>
        <taxon>Stramenopiles</taxon>
        <taxon>Oomycota</taxon>
        <taxon>Peronosporomycetes</taxon>
        <taxon>Peronosporales</taxon>
        <taxon>Peronosporaceae</taxon>
        <taxon>Phytophthora</taxon>
    </lineage>
</organism>